<name>A0A5E8BWP1_9ASCO</name>
<dbReference type="GeneID" id="43582630"/>
<dbReference type="OrthoDB" id="8062037at2759"/>
<keyword evidence="8" id="KW-1185">Reference proteome</keyword>
<evidence type="ECO:0000256" key="3">
    <source>
        <dbReference type="ARBA" id="ARBA00022833"/>
    </source>
</evidence>
<feature type="region of interest" description="Disordered" evidence="5">
    <location>
        <begin position="210"/>
        <end position="230"/>
    </location>
</feature>
<accession>A0A5E8BWP1</accession>
<evidence type="ECO:0000313" key="7">
    <source>
        <dbReference type="EMBL" id="VVT53917.1"/>
    </source>
</evidence>
<evidence type="ECO:0000256" key="2">
    <source>
        <dbReference type="ARBA" id="ARBA00022771"/>
    </source>
</evidence>
<organism evidence="7 8">
    <name type="scientific">Magnusiomyces paraingens</name>
    <dbReference type="NCBI Taxonomy" id="2606893"/>
    <lineage>
        <taxon>Eukaryota</taxon>
        <taxon>Fungi</taxon>
        <taxon>Dikarya</taxon>
        <taxon>Ascomycota</taxon>
        <taxon>Saccharomycotina</taxon>
        <taxon>Dipodascomycetes</taxon>
        <taxon>Dipodascales</taxon>
        <taxon>Dipodascaceae</taxon>
        <taxon>Magnusiomyces</taxon>
    </lineage>
</organism>
<dbReference type="Gene3D" id="3.30.40.10">
    <property type="entry name" value="Zinc/RING finger domain, C3HC4 (zinc finger)"/>
    <property type="match status" value="1"/>
</dbReference>
<feature type="compositionally biased region" description="Acidic residues" evidence="5">
    <location>
        <begin position="217"/>
        <end position="230"/>
    </location>
</feature>
<dbReference type="AlphaFoldDB" id="A0A5E8BWP1"/>
<dbReference type="EMBL" id="CABVLU010000003">
    <property type="protein sequence ID" value="VVT53917.1"/>
    <property type="molecule type" value="Genomic_DNA"/>
</dbReference>
<dbReference type="GO" id="GO:0008270">
    <property type="term" value="F:zinc ion binding"/>
    <property type="evidence" value="ECO:0007669"/>
    <property type="project" value="UniProtKB-KW"/>
</dbReference>
<dbReference type="Pfam" id="PF13639">
    <property type="entry name" value="zf-RING_2"/>
    <property type="match status" value="1"/>
</dbReference>
<evidence type="ECO:0000256" key="4">
    <source>
        <dbReference type="PROSITE-ProRule" id="PRU00175"/>
    </source>
</evidence>
<feature type="domain" description="RING-type" evidence="6">
    <location>
        <begin position="159"/>
        <end position="204"/>
    </location>
</feature>
<dbReference type="PANTHER" id="PTHR15710:SF243">
    <property type="entry name" value="E3 UBIQUITIN-PROTEIN LIGASE PRAJA-2 ISOFORM X1"/>
    <property type="match status" value="1"/>
</dbReference>
<dbReference type="GO" id="GO:0016567">
    <property type="term" value="P:protein ubiquitination"/>
    <property type="evidence" value="ECO:0007669"/>
    <property type="project" value="TreeGrafter"/>
</dbReference>
<dbReference type="InterPro" id="IPR001841">
    <property type="entry name" value="Znf_RING"/>
</dbReference>
<feature type="compositionally biased region" description="Basic and acidic residues" evidence="5">
    <location>
        <begin position="38"/>
        <end position="48"/>
    </location>
</feature>
<feature type="compositionally biased region" description="Low complexity" evidence="5">
    <location>
        <begin position="11"/>
        <end position="27"/>
    </location>
</feature>
<dbReference type="SUPFAM" id="SSF57850">
    <property type="entry name" value="RING/U-box"/>
    <property type="match status" value="1"/>
</dbReference>
<reference evidence="7 8" key="1">
    <citation type="submission" date="2019-09" db="EMBL/GenBank/DDBJ databases">
        <authorList>
            <person name="Brejova B."/>
        </authorList>
    </citation>
    <scope>NUCLEOTIDE SEQUENCE [LARGE SCALE GENOMIC DNA]</scope>
</reference>
<proteinExistence type="predicted"/>
<dbReference type="Proteomes" id="UP000398389">
    <property type="component" value="Unassembled WGS sequence"/>
</dbReference>
<feature type="region of interest" description="Disordered" evidence="5">
    <location>
        <begin position="1"/>
        <end position="48"/>
    </location>
</feature>
<dbReference type="PROSITE" id="PS50089">
    <property type="entry name" value="ZF_RING_2"/>
    <property type="match status" value="1"/>
</dbReference>
<dbReference type="RefSeq" id="XP_031854421.1">
    <property type="nucleotide sequence ID" value="XM_031998530.1"/>
</dbReference>
<keyword evidence="2 4" id="KW-0863">Zinc-finger</keyword>
<dbReference type="PANTHER" id="PTHR15710">
    <property type="entry name" value="E3 UBIQUITIN-PROTEIN LIGASE PRAJA"/>
    <property type="match status" value="1"/>
</dbReference>
<keyword evidence="3" id="KW-0862">Zinc</keyword>
<evidence type="ECO:0000313" key="8">
    <source>
        <dbReference type="Proteomes" id="UP000398389"/>
    </source>
</evidence>
<evidence type="ECO:0000256" key="5">
    <source>
        <dbReference type="SAM" id="MobiDB-lite"/>
    </source>
</evidence>
<evidence type="ECO:0000259" key="6">
    <source>
        <dbReference type="PROSITE" id="PS50089"/>
    </source>
</evidence>
<dbReference type="GO" id="GO:0005737">
    <property type="term" value="C:cytoplasm"/>
    <property type="evidence" value="ECO:0007669"/>
    <property type="project" value="TreeGrafter"/>
</dbReference>
<gene>
    <name evidence="7" type="ORF">SAPINGB_P003815</name>
</gene>
<protein>
    <recommendedName>
        <fullName evidence="6">RING-type domain-containing protein</fullName>
    </recommendedName>
</protein>
<keyword evidence="1" id="KW-0479">Metal-binding</keyword>
<dbReference type="GO" id="GO:0061630">
    <property type="term" value="F:ubiquitin protein ligase activity"/>
    <property type="evidence" value="ECO:0007669"/>
    <property type="project" value="TreeGrafter"/>
</dbReference>
<dbReference type="InterPro" id="IPR013083">
    <property type="entry name" value="Znf_RING/FYVE/PHD"/>
</dbReference>
<evidence type="ECO:0000256" key="1">
    <source>
        <dbReference type="ARBA" id="ARBA00022723"/>
    </source>
</evidence>
<sequence>MASYEEDHNISTSSQTTSANSAQSAPQINPNFTSFFNLDRDGDDHTEGRHRTLQSFLEEESENGLNDESYRMRVISALTGLGQTSDLAQQLADQLRQEAGGNTIQLPRQALNGEDILARLSASVSPFEEESGGSQGVTQEFLDRLDRVSKKSLKPDDACPICTSKFLDDKYPLVVNLPCNIKHRFDLECVGPWLKLHATCPLCRTDFLKKKEPPVPQEDDEEEDYDDFYS</sequence>